<dbReference type="InterPro" id="IPR016518">
    <property type="entry name" value="Alpha-L-fucosidase"/>
</dbReference>
<dbReference type="PANTHER" id="PTHR31084">
    <property type="entry name" value="ALPHA-L-FUCOSIDASE 2"/>
    <property type="match status" value="1"/>
</dbReference>
<dbReference type="InterPro" id="IPR008928">
    <property type="entry name" value="6-hairpin_glycosidase_sf"/>
</dbReference>
<dbReference type="OrthoDB" id="9802600at2"/>
<dbReference type="InterPro" id="IPR012341">
    <property type="entry name" value="6hp_glycosidase-like_sf"/>
</dbReference>
<feature type="domain" description="Glycosyl hydrolase family 95 N-terminal" evidence="1">
    <location>
        <begin position="11"/>
        <end position="203"/>
    </location>
</feature>
<proteinExistence type="predicted"/>
<feature type="domain" description="Alpha fucosidase A-like C-terminal" evidence="2">
    <location>
        <begin position="673"/>
        <end position="774"/>
    </location>
</feature>
<keyword evidence="4" id="KW-0378">Hydrolase</keyword>
<evidence type="ECO:0000259" key="1">
    <source>
        <dbReference type="Pfam" id="PF14498"/>
    </source>
</evidence>
<sequence>MTDRAAHTLVLPSPAASFLDAFLLGNGSLGAAVHGTPGTERFDLNADTLWSGGPAGHGDVVDGPDRPAALEELRAAVAERRFEDADRLAEELHGHRFSASYQPAGQLGWTYGPADAAGYERRLALDDAVARVAYRVGGSGEDEATVECRAFVSAPDGVLVAEARGTAGRPGLAYEGPHPGTRVERAVDADGTQWLVATGRVPAEVVPSYVGDVADPVRYADDPPDDDGLVDAGMGFAVVAATGRTGDRTRLVATVVAGFRGHAERPSADLSALARAGRATVEAALARPTAALLEDHRAEHRGWYDRAEVALRGRAERDARYANLGRYLLIACSRPGTQAATLQGIWSTEVRPAWSCNYTTNINVQMAYWPADVYGLGELTEPLAALVRDLADAGRDVARRYYGASGAAVHHNSDLWRFAAPVPLPARWGSWPSALWWLSSQVDDADVDAAAVDFALDMLVAHPDGDLVVSPSTSPENLFVTPSGGRAAVSAGTTLDQELVHEVLARYVARPPRPAPGGAVPPPEAGRRARAADALARLRAPQVGDDGLLLEWADAREPDEPGHRHLSHLYGLYPGTRITAARTPAALAAARRALHARLAAGSGGTGWSRAWVLCLAARLREPELARSSLDTLLGPLCSTSLLDLHPVDEPPGAVFQIDGNLGGAAGVAELLLQSHEGFVALLPTLPESWDDGRFRGLRTREGHVVDAEWSGGRPVRARLTGGIGGRVTLDVPAAPSAPTVTVDGVPVPVDVLPASVPGRSHLAWDTEPGRTYDVVW</sequence>
<dbReference type="PANTHER" id="PTHR31084:SF0">
    <property type="entry name" value="ALPHA-L-FUCOSIDASE 2"/>
    <property type="match status" value="1"/>
</dbReference>
<dbReference type="Proteomes" id="UP000326702">
    <property type="component" value="Chromosome"/>
</dbReference>
<dbReference type="PIRSF" id="PIRSF007663">
    <property type="entry name" value="UCP007663"/>
    <property type="match status" value="1"/>
</dbReference>
<dbReference type="Pfam" id="PF22124">
    <property type="entry name" value="Glyco_hydro_95_cat"/>
    <property type="match status" value="1"/>
</dbReference>
<evidence type="ECO:0000259" key="3">
    <source>
        <dbReference type="Pfam" id="PF22124"/>
    </source>
</evidence>
<dbReference type="RefSeq" id="WP_153022596.1">
    <property type="nucleotide sequence ID" value="NZ_BAABIH010000010.1"/>
</dbReference>
<evidence type="ECO:0000313" key="5">
    <source>
        <dbReference type="Proteomes" id="UP000326702"/>
    </source>
</evidence>
<keyword evidence="5" id="KW-1185">Reference proteome</keyword>
<reference evidence="4 5" key="1">
    <citation type="submission" date="2019-10" db="EMBL/GenBank/DDBJ databases">
        <title>Genome sequence of Luteimicrobium xylanilyticum HY-24.</title>
        <authorList>
            <person name="Kim D.Y."/>
            <person name="Park H.-Y."/>
        </authorList>
    </citation>
    <scope>NUCLEOTIDE SEQUENCE [LARGE SCALE GENOMIC DNA]</scope>
    <source>
        <strain evidence="4 5">HY-24</strain>
    </source>
</reference>
<dbReference type="SUPFAM" id="SSF48208">
    <property type="entry name" value="Six-hairpin glycosidases"/>
    <property type="match status" value="1"/>
</dbReference>
<protein>
    <submittedName>
        <fullName evidence="4">Alpha-L-fucosidase</fullName>
        <ecNumber evidence="4">3.2.1.51</ecNumber>
    </submittedName>
</protein>
<name>A0A5P9QES5_9MICO</name>
<gene>
    <name evidence="4" type="ORF">KDY119_03500</name>
</gene>
<dbReference type="KEGG" id="lxl:KDY119_03500"/>
<organism evidence="4 5">
    <name type="scientific">Luteimicrobium xylanilyticum</name>
    <dbReference type="NCBI Taxonomy" id="1133546"/>
    <lineage>
        <taxon>Bacteria</taxon>
        <taxon>Bacillati</taxon>
        <taxon>Actinomycetota</taxon>
        <taxon>Actinomycetes</taxon>
        <taxon>Micrococcales</taxon>
        <taxon>Luteimicrobium</taxon>
    </lineage>
</organism>
<evidence type="ECO:0000313" key="4">
    <source>
        <dbReference type="EMBL" id="QFU99964.1"/>
    </source>
</evidence>
<dbReference type="InterPro" id="IPR054363">
    <property type="entry name" value="GH95_cat"/>
</dbReference>
<dbReference type="EMBL" id="CP045529">
    <property type="protein sequence ID" value="QFU99964.1"/>
    <property type="molecule type" value="Genomic_DNA"/>
</dbReference>
<dbReference type="Gene3D" id="2.70.98.50">
    <property type="entry name" value="putative glycoside hydrolase family protein from bacillus halodurans"/>
    <property type="match status" value="1"/>
</dbReference>
<dbReference type="Gene3D" id="1.50.10.10">
    <property type="match status" value="1"/>
</dbReference>
<dbReference type="Pfam" id="PF14498">
    <property type="entry name" value="Glyco_hyd_65N_2"/>
    <property type="match status" value="1"/>
</dbReference>
<dbReference type="InterPro" id="IPR049053">
    <property type="entry name" value="AFCA-like_C"/>
</dbReference>
<dbReference type="GO" id="GO:0005975">
    <property type="term" value="P:carbohydrate metabolic process"/>
    <property type="evidence" value="ECO:0007669"/>
    <property type="project" value="InterPro"/>
</dbReference>
<dbReference type="Pfam" id="PF21307">
    <property type="entry name" value="Glyco_hydro_95_C"/>
    <property type="match status" value="1"/>
</dbReference>
<dbReference type="AlphaFoldDB" id="A0A5P9QES5"/>
<dbReference type="InterPro" id="IPR027414">
    <property type="entry name" value="GH95_N_dom"/>
</dbReference>
<dbReference type="EC" id="3.2.1.51" evidence="4"/>
<feature type="domain" description="Glycosyl hydrolase family 95 catalytic" evidence="3">
    <location>
        <begin position="319"/>
        <end position="671"/>
    </location>
</feature>
<evidence type="ECO:0000259" key="2">
    <source>
        <dbReference type="Pfam" id="PF21307"/>
    </source>
</evidence>
<keyword evidence="4" id="KW-0326">Glycosidase</keyword>
<accession>A0A5P9QES5</accession>
<dbReference type="GO" id="GO:0004560">
    <property type="term" value="F:alpha-L-fucosidase activity"/>
    <property type="evidence" value="ECO:0007669"/>
    <property type="project" value="UniProtKB-EC"/>
</dbReference>